<comment type="caution">
    <text evidence="1">The sequence shown here is derived from an EMBL/GenBank/DDBJ whole genome shotgun (WGS) entry which is preliminary data.</text>
</comment>
<sequence length="96" mass="10541">MASVRKVSWMVAASVGAVETLKDQTGLCRWNYALRSLHHHAKYQLSSSSLALRIPSSSSSVIDGSGRVVVVGDEEKALKFEKTLEKVMYLSCWGPN</sequence>
<organism evidence="1 2">
    <name type="scientific">Dioscorea alata</name>
    <name type="common">Purple yam</name>
    <dbReference type="NCBI Taxonomy" id="55571"/>
    <lineage>
        <taxon>Eukaryota</taxon>
        <taxon>Viridiplantae</taxon>
        <taxon>Streptophyta</taxon>
        <taxon>Embryophyta</taxon>
        <taxon>Tracheophyta</taxon>
        <taxon>Spermatophyta</taxon>
        <taxon>Magnoliopsida</taxon>
        <taxon>Liliopsida</taxon>
        <taxon>Dioscoreales</taxon>
        <taxon>Dioscoreaceae</taxon>
        <taxon>Dioscorea</taxon>
    </lineage>
</organism>
<evidence type="ECO:0000313" key="1">
    <source>
        <dbReference type="EMBL" id="KAH7652945.1"/>
    </source>
</evidence>
<dbReference type="EMBL" id="CM037029">
    <property type="protein sequence ID" value="KAH7652945.1"/>
    <property type="molecule type" value="Genomic_DNA"/>
</dbReference>
<proteinExistence type="predicted"/>
<protein>
    <submittedName>
        <fullName evidence="1">Uncharacterized protein</fullName>
    </submittedName>
</protein>
<gene>
    <name evidence="1" type="ORF">IHE45_19G050600</name>
</gene>
<name>A0ACB7TY37_DIOAL</name>
<reference evidence="2" key="1">
    <citation type="journal article" date="2022" name="Nat. Commun.">
        <title>Chromosome evolution and the genetic basis of agronomically important traits in greater yam.</title>
        <authorList>
            <person name="Bredeson J.V."/>
            <person name="Lyons J.B."/>
            <person name="Oniyinde I.O."/>
            <person name="Okereke N.R."/>
            <person name="Kolade O."/>
            <person name="Nnabue I."/>
            <person name="Nwadili C.O."/>
            <person name="Hribova E."/>
            <person name="Parker M."/>
            <person name="Nwogha J."/>
            <person name="Shu S."/>
            <person name="Carlson J."/>
            <person name="Kariba R."/>
            <person name="Muthemba S."/>
            <person name="Knop K."/>
            <person name="Barton G.J."/>
            <person name="Sherwood A.V."/>
            <person name="Lopez-Montes A."/>
            <person name="Asiedu R."/>
            <person name="Jamnadass R."/>
            <person name="Muchugi A."/>
            <person name="Goodstein D."/>
            <person name="Egesi C.N."/>
            <person name="Featherston J."/>
            <person name="Asfaw A."/>
            <person name="Simpson G.G."/>
            <person name="Dolezel J."/>
            <person name="Hendre P.S."/>
            <person name="Van Deynze A."/>
            <person name="Kumar P.L."/>
            <person name="Obidiegwu J.E."/>
            <person name="Bhattacharjee R."/>
            <person name="Rokhsar D.S."/>
        </authorList>
    </citation>
    <scope>NUCLEOTIDE SEQUENCE [LARGE SCALE GENOMIC DNA]</scope>
    <source>
        <strain evidence="2">cv. TDa95/00328</strain>
    </source>
</reference>
<dbReference type="Proteomes" id="UP000827976">
    <property type="component" value="Chromosome 19"/>
</dbReference>
<keyword evidence="2" id="KW-1185">Reference proteome</keyword>
<accession>A0ACB7TY37</accession>
<evidence type="ECO:0000313" key="2">
    <source>
        <dbReference type="Proteomes" id="UP000827976"/>
    </source>
</evidence>